<dbReference type="STRING" id="1797711.A2870_02045"/>
<protein>
    <recommendedName>
        <fullName evidence="3">HicB-like antitoxin of toxin-antitoxin system domain-containing protein</fullName>
    </recommendedName>
</protein>
<evidence type="ECO:0000313" key="1">
    <source>
        <dbReference type="EMBL" id="OGD86555.1"/>
    </source>
</evidence>
<dbReference type="InterPro" id="IPR035069">
    <property type="entry name" value="TTHA1013/TTHA0281-like"/>
</dbReference>
<evidence type="ECO:0008006" key="3">
    <source>
        <dbReference type="Google" id="ProtNLM"/>
    </source>
</evidence>
<dbReference type="Gene3D" id="3.30.160.250">
    <property type="match status" value="1"/>
</dbReference>
<dbReference type="AlphaFoldDB" id="A0A1F5G419"/>
<organism evidence="1 2">
    <name type="scientific">Candidatus Curtissbacteria bacterium RIFCSPHIGHO2_01_FULL_41_11</name>
    <dbReference type="NCBI Taxonomy" id="1797711"/>
    <lineage>
        <taxon>Bacteria</taxon>
        <taxon>Candidatus Curtissiibacteriota</taxon>
    </lineage>
</organism>
<dbReference type="EMBL" id="MFAZ01000040">
    <property type="protein sequence ID" value="OGD86555.1"/>
    <property type="molecule type" value="Genomic_DNA"/>
</dbReference>
<reference evidence="1 2" key="1">
    <citation type="journal article" date="2016" name="Nat. Commun.">
        <title>Thousands of microbial genomes shed light on interconnected biogeochemical processes in an aquifer system.</title>
        <authorList>
            <person name="Anantharaman K."/>
            <person name="Brown C.T."/>
            <person name="Hug L.A."/>
            <person name="Sharon I."/>
            <person name="Castelle C.J."/>
            <person name="Probst A.J."/>
            <person name="Thomas B.C."/>
            <person name="Singh A."/>
            <person name="Wilkins M.J."/>
            <person name="Karaoz U."/>
            <person name="Brodie E.L."/>
            <person name="Williams K.H."/>
            <person name="Hubbard S.S."/>
            <person name="Banfield J.F."/>
        </authorList>
    </citation>
    <scope>NUCLEOTIDE SEQUENCE [LARGE SCALE GENOMIC DNA]</scope>
</reference>
<name>A0A1F5G419_9BACT</name>
<comment type="caution">
    <text evidence="1">The sequence shown here is derived from an EMBL/GenBank/DDBJ whole genome shotgun (WGS) entry which is preliminary data.</text>
</comment>
<dbReference type="Proteomes" id="UP000179102">
    <property type="component" value="Unassembled WGS sequence"/>
</dbReference>
<accession>A0A1F5G419</accession>
<gene>
    <name evidence="1" type="ORF">A2870_02045</name>
</gene>
<sequence length="93" mass="10149">MRDMQTRVLDYRIIIEPEKQGKKTVYNAYCPTLGVADWGNSVEAVLKSIKDGIELAIESLVEDGKEVPVDNLKKGIVTTAQVKAPAGAKLTFA</sequence>
<dbReference type="SUPFAM" id="SSF143100">
    <property type="entry name" value="TTHA1013/TTHA0281-like"/>
    <property type="match status" value="1"/>
</dbReference>
<proteinExistence type="predicted"/>
<evidence type="ECO:0000313" key="2">
    <source>
        <dbReference type="Proteomes" id="UP000179102"/>
    </source>
</evidence>